<dbReference type="UniPathway" id="UPA00277">
    <property type="reaction ID" value="UER00407"/>
</dbReference>
<dbReference type="GO" id="GO:0005524">
    <property type="term" value="F:ATP binding"/>
    <property type="evidence" value="ECO:0007669"/>
    <property type="project" value="UniProtKB-UniRule"/>
</dbReference>
<keyword evidence="11 15" id="KW-0067">ATP-binding</keyword>
<keyword evidence="4 15" id="KW-0285">Flavoprotein</keyword>
<dbReference type="PANTHER" id="PTHR22749">
    <property type="entry name" value="RIBOFLAVIN KINASE/FMN ADENYLYLTRANSFERASE"/>
    <property type="match status" value="1"/>
</dbReference>
<keyword evidence="12" id="KW-0511">Multifunctional enzyme</keyword>
<evidence type="ECO:0000256" key="6">
    <source>
        <dbReference type="ARBA" id="ARBA00022679"/>
    </source>
</evidence>
<dbReference type="STRING" id="1122240.GCA_000620105_00029"/>
<evidence type="ECO:0000259" key="16">
    <source>
        <dbReference type="SMART" id="SM00904"/>
    </source>
</evidence>
<evidence type="ECO:0000256" key="11">
    <source>
        <dbReference type="ARBA" id="ARBA00022840"/>
    </source>
</evidence>
<dbReference type="InterPro" id="IPR023465">
    <property type="entry name" value="Riboflavin_kinase_dom_sf"/>
</dbReference>
<dbReference type="GO" id="GO:0008531">
    <property type="term" value="F:riboflavin kinase activity"/>
    <property type="evidence" value="ECO:0007669"/>
    <property type="project" value="UniProtKB-UniRule"/>
</dbReference>
<dbReference type="GO" id="GO:0003919">
    <property type="term" value="F:FMN adenylyltransferase activity"/>
    <property type="evidence" value="ECO:0007669"/>
    <property type="project" value="UniProtKB-UniRule"/>
</dbReference>
<dbReference type="SUPFAM" id="SSF82114">
    <property type="entry name" value="Riboflavin kinase-like"/>
    <property type="match status" value="1"/>
</dbReference>
<proteinExistence type="inferred from homology"/>
<evidence type="ECO:0000313" key="18">
    <source>
        <dbReference type="Proteomes" id="UP000244173"/>
    </source>
</evidence>
<dbReference type="RefSeq" id="WP_107889349.1">
    <property type="nucleotide sequence ID" value="NZ_CP028519.1"/>
</dbReference>
<dbReference type="GO" id="GO:0009231">
    <property type="term" value="P:riboflavin biosynthetic process"/>
    <property type="evidence" value="ECO:0007669"/>
    <property type="project" value="InterPro"/>
</dbReference>
<dbReference type="UniPathway" id="UPA00276">
    <property type="reaction ID" value="UER00406"/>
</dbReference>
<evidence type="ECO:0000256" key="9">
    <source>
        <dbReference type="ARBA" id="ARBA00022777"/>
    </source>
</evidence>
<dbReference type="PANTHER" id="PTHR22749:SF6">
    <property type="entry name" value="RIBOFLAVIN KINASE"/>
    <property type="match status" value="1"/>
</dbReference>
<dbReference type="Gene3D" id="3.40.50.620">
    <property type="entry name" value="HUPs"/>
    <property type="match status" value="1"/>
</dbReference>
<evidence type="ECO:0000256" key="8">
    <source>
        <dbReference type="ARBA" id="ARBA00022741"/>
    </source>
</evidence>
<comment type="function">
    <text evidence="1">Catalyzes the phosphorylation of riboflavin to FMN followed by the adenylation of FMN to FAD.</text>
</comment>
<dbReference type="OrthoDB" id="9803667at2"/>
<dbReference type="AlphaFoldDB" id="A0A2S0PAB5"/>
<sequence>MQVHFGGHPGDTFPPCALTIGNFDGVHLGHQAILRDLRREADARGLPTALLTFEPHPREFFSRNDPPARLATLRDKLAFLQGTGLVDRVHVQRFNRGFASLSPQAFIDSVLVERLDTLFLLIGDDFRFGSRRTGDFSLLAAEPRFTTRAMPTVELDGARASSTAIREALEAGDMPLAARLLGRPYQLSGRVVHGRKLGRTLGFPTANIHLPHRKPALAGVFAVECLTPDGQRHVGAASLGKNPTIDDAGCYRLEVYLLDYSGDLYGQRLIVRFIHKLRDEEKYDSLDALIAQIHADVAETRRLMPC</sequence>
<keyword evidence="8 15" id="KW-0547">Nucleotide-binding</keyword>
<dbReference type="GO" id="GO:0009398">
    <property type="term" value="P:FMN biosynthetic process"/>
    <property type="evidence" value="ECO:0007669"/>
    <property type="project" value="UniProtKB-UniRule"/>
</dbReference>
<dbReference type="PIRSF" id="PIRSF004491">
    <property type="entry name" value="FAD_Synth"/>
    <property type="match status" value="1"/>
</dbReference>
<evidence type="ECO:0000256" key="14">
    <source>
        <dbReference type="ARBA" id="ARBA00049494"/>
    </source>
</evidence>
<keyword evidence="5 15" id="KW-0288">FMN</keyword>
<dbReference type="Proteomes" id="UP000244173">
    <property type="component" value="Chromosome"/>
</dbReference>
<keyword evidence="9 15" id="KW-0418">Kinase</keyword>
<protein>
    <recommendedName>
        <fullName evidence="15">Riboflavin biosynthesis protein</fullName>
    </recommendedName>
    <domain>
        <recommendedName>
            <fullName evidence="15">Riboflavin kinase</fullName>
            <ecNumber evidence="15">2.7.1.26</ecNumber>
        </recommendedName>
        <alternativeName>
            <fullName evidence="15">Flavokinase</fullName>
        </alternativeName>
    </domain>
    <domain>
        <recommendedName>
            <fullName evidence="15">FMN adenylyltransferase</fullName>
            <ecNumber evidence="15">2.7.7.2</ecNumber>
        </recommendedName>
        <alternativeName>
            <fullName evidence="15">FAD pyrophosphorylase</fullName>
        </alternativeName>
        <alternativeName>
            <fullName evidence="15">FAD synthase</fullName>
        </alternativeName>
    </domain>
</protein>
<dbReference type="EC" id="2.7.7.2" evidence="15"/>
<comment type="similarity">
    <text evidence="15">Belongs to the ribF family.</text>
</comment>
<dbReference type="InterPro" id="IPR023468">
    <property type="entry name" value="Riboflavin_kinase"/>
</dbReference>
<evidence type="ECO:0000256" key="7">
    <source>
        <dbReference type="ARBA" id="ARBA00022695"/>
    </source>
</evidence>
<dbReference type="InterPro" id="IPR015865">
    <property type="entry name" value="Riboflavin_kinase_bac/euk"/>
</dbReference>
<evidence type="ECO:0000256" key="2">
    <source>
        <dbReference type="ARBA" id="ARBA00004726"/>
    </source>
</evidence>
<dbReference type="Pfam" id="PF06574">
    <property type="entry name" value="FAD_syn"/>
    <property type="match status" value="1"/>
</dbReference>
<keyword evidence="18" id="KW-1185">Reference proteome</keyword>
<organism evidence="17 18">
    <name type="scientific">Microvirgula aerodenitrificans</name>
    <dbReference type="NCBI Taxonomy" id="57480"/>
    <lineage>
        <taxon>Bacteria</taxon>
        <taxon>Pseudomonadati</taxon>
        <taxon>Pseudomonadota</taxon>
        <taxon>Betaproteobacteria</taxon>
        <taxon>Neisseriales</taxon>
        <taxon>Aquaspirillaceae</taxon>
        <taxon>Microvirgula</taxon>
    </lineage>
</organism>
<reference evidence="17 18" key="1">
    <citation type="submission" date="2018-04" db="EMBL/GenBank/DDBJ databases">
        <title>Denitrifier Microvirgula.</title>
        <authorList>
            <person name="Anderson E."/>
            <person name="Jang J."/>
            <person name="Ishii S."/>
        </authorList>
    </citation>
    <scope>NUCLEOTIDE SEQUENCE [LARGE SCALE GENOMIC DNA]</scope>
    <source>
        <strain evidence="17 18">BE2.4</strain>
    </source>
</reference>
<dbReference type="InterPro" id="IPR002606">
    <property type="entry name" value="Riboflavin_kinase_bac"/>
</dbReference>
<comment type="catalytic activity">
    <reaction evidence="14 15">
        <text>FMN + ATP + H(+) = FAD + diphosphate</text>
        <dbReference type="Rhea" id="RHEA:17237"/>
        <dbReference type="ChEBI" id="CHEBI:15378"/>
        <dbReference type="ChEBI" id="CHEBI:30616"/>
        <dbReference type="ChEBI" id="CHEBI:33019"/>
        <dbReference type="ChEBI" id="CHEBI:57692"/>
        <dbReference type="ChEBI" id="CHEBI:58210"/>
        <dbReference type="EC" id="2.7.7.2"/>
    </reaction>
</comment>
<comment type="pathway">
    <text evidence="3 15">Cofactor biosynthesis; FMN biosynthesis; FMN from riboflavin (ATP route): step 1/1.</text>
</comment>
<dbReference type="InterPro" id="IPR015864">
    <property type="entry name" value="FAD_synthase"/>
</dbReference>
<keyword evidence="6 15" id="KW-0808">Transferase</keyword>
<evidence type="ECO:0000256" key="5">
    <source>
        <dbReference type="ARBA" id="ARBA00022643"/>
    </source>
</evidence>
<dbReference type="InterPro" id="IPR014729">
    <property type="entry name" value="Rossmann-like_a/b/a_fold"/>
</dbReference>
<keyword evidence="10 15" id="KW-0274">FAD</keyword>
<dbReference type="KEGG" id="maer:DAI18_09955"/>
<dbReference type="NCBIfam" id="NF004163">
    <property type="entry name" value="PRK05627.1-6"/>
    <property type="match status" value="1"/>
</dbReference>
<dbReference type="NCBIfam" id="TIGR00083">
    <property type="entry name" value="ribF"/>
    <property type="match status" value="1"/>
</dbReference>
<comment type="pathway">
    <text evidence="2 15">Cofactor biosynthesis; FAD biosynthesis; FAD from FMN: step 1/1.</text>
</comment>
<name>A0A2S0PAB5_9NEIS</name>
<evidence type="ECO:0000256" key="12">
    <source>
        <dbReference type="ARBA" id="ARBA00023268"/>
    </source>
</evidence>
<dbReference type="FunFam" id="3.40.50.620:FF:000021">
    <property type="entry name" value="Riboflavin biosynthesis protein"/>
    <property type="match status" value="1"/>
</dbReference>
<evidence type="ECO:0000256" key="10">
    <source>
        <dbReference type="ARBA" id="ARBA00022827"/>
    </source>
</evidence>
<dbReference type="NCBIfam" id="NF004160">
    <property type="entry name" value="PRK05627.1-3"/>
    <property type="match status" value="1"/>
</dbReference>
<dbReference type="NCBIfam" id="NF004159">
    <property type="entry name" value="PRK05627.1-2"/>
    <property type="match status" value="1"/>
</dbReference>
<dbReference type="GO" id="GO:0006747">
    <property type="term" value="P:FAD biosynthetic process"/>
    <property type="evidence" value="ECO:0007669"/>
    <property type="project" value="UniProtKB-UniRule"/>
</dbReference>
<dbReference type="CDD" id="cd02064">
    <property type="entry name" value="FAD_synthetase_N"/>
    <property type="match status" value="1"/>
</dbReference>
<accession>A0A2S0PAB5</accession>
<dbReference type="SUPFAM" id="SSF52374">
    <property type="entry name" value="Nucleotidylyl transferase"/>
    <property type="match status" value="1"/>
</dbReference>
<evidence type="ECO:0000256" key="3">
    <source>
        <dbReference type="ARBA" id="ARBA00005201"/>
    </source>
</evidence>
<evidence type="ECO:0000313" key="17">
    <source>
        <dbReference type="EMBL" id="AVY94329.1"/>
    </source>
</evidence>
<evidence type="ECO:0000256" key="15">
    <source>
        <dbReference type="PIRNR" id="PIRNR004491"/>
    </source>
</evidence>
<keyword evidence="7 15" id="KW-0548">Nucleotidyltransferase</keyword>
<dbReference type="Gene3D" id="2.40.30.30">
    <property type="entry name" value="Riboflavin kinase-like"/>
    <property type="match status" value="1"/>
</dbReference>
<dbReference type="EMBL" id="CP028519">
    <property type="protein sequence ID" value="AVY94329.1"/>
    <property type="molecule type" value="Genomic_DNA"/>
</dbReference>
<dbReference type="SMART" id="SM00904">
    <property type="entry name" value="Flavokinase"/>
    <property type="match status" value="1"/>
</dbReference>
<dbReference type="Pfam" id="PF01687">
    <property type="entry name" value="Flavokinase"/>
    <property type="match status" value="1"/>
</dbReference>
<comment type="catalytic activity">
    <reaction evidence="13 15">
        <text>riboflavin + ATP = FMN + ADP + H(+)</text>
        <dbReference type="Rhea" id="RHEA:14357"/>
        <dbReference type="ChEBI" id="CHEBI:15378"/>
        <dbReference type="ChEBI" id="CHEBI:30616"/>
        <dbReference type="ChEBI" id="CHEBI:57986"/>
        <dbReference type="ChEBI" id="CHEBI:58210"/>
        <dbReference type="ChEBI" id="CHEBI:456216"/>
        <dbReference type="EC" id="2.7.1.26"/>
    </reaction>
</comment>
<gene>
    <name evidence="17" type="ORF">DAI18_09955</name>
</gene>
<feature type="domain" description="Riboflavin kinase" evidence="16">
    <location>
        <begin position="180"/>
        <end position="305"/>
    </location>
</feature>
<evidence type="ECO:0000256" key="1">
    <source>
        <dbReference type="ARBA" id="ARBA00002121"/>
    </source>
</evidence>
<evidence type="ECO:0000256" key="4">
    <source>
        <dbReference type="ARBA" id="ARBA00022630"/>
    </source>
</evidence>
<dbReference type="EC" id="2.7.1.26" evidence="15"/>
<evidence type="ECO:0000256" key="13">
    <source>
        <dbReference type="ARBA" id="ARBA00047880"/>
    </source>
</evidence>